<organism evidence="4 5">
    <name type="scientific">Paracandidimonas soli</name>
    <dbReference type="NCBI Taxonomy" id="1917182"/>
    <lineage>
        <taxon>Bacteria</taxon>
        <taxon>Pseudomonadati</taxon>
        <taxon>Pseudomonadota</taxon>
        <taxon>Betaproteobacteria</taxon>
        <taxon>Burkholderiales</taxon>
        <taxon>Alcaligenaceae</taxon>
        <taxon>Paracandidimonas</taxon>
    </lineage>
</organism>
<dbReference type="Gene3D" id="1.10.10.60">
    <property type="entry name" value="Homeodomain-like"/>
    <property type="match status" value="1"/>
</dbReference>
<protein>
    <submittedName>
        <fullName evidence="4">DNA-binding NtrC family response regulator</fullName>
    </submittedName>
</protein>
<name>A0A4R3VA40_9BURK</name>
<evidence type="ECO:0000313" key="4">
    <source>
        <dbReference type="EMBL" id="TCV00633.1"/>
    </source>
</evidence>
<dbReference type="PROSITE" id="PS50045">
    <property type="entry name" value="SIGMA54_INTERACT_4"/>
    <property type="match status" value="1"/>
</dbReference>
<dbReference type="SUPFAM" id="SSF52540">
    <property type="entry name" value="P-loop containing nucleoside triphosphate hydrolases"/>
    <property type="match status" value="1"/>
</dbReference>
<reference evidence="4 5" key="1">
    <citation type="submission" date="2019-03" db="EMBL/GenBank/DDBJ databases">
        <title>Genomic Encyclopedia of Type Strains, Phase IV (KMG-IV): sequencing the most valuable type-strain genomes for metagenomic binning, comparative biology and taxonomic classification.</title>
        <authorList>
            <person name="Goeker M."/>
        </authorList>
    </citation>
    <scope>NUCLEOTIDE SEQUENCE [LARGE SCALE GENOMIC DNA]</scope>
    <source>
        <strain evidence="4 5">DSM 100048</strain>
    </source>
</reference>
<dbReference type="GO" id="GO:0005524">
    <property type="term" value="F:ATP binding"/>
    <property type="evidence" value="ECO:0007669"/>
    <property type="project" value="UniProtKB-KW"/>
</dbReference>
<accession>A0A4R3VA40</accession>
<dbReference type="AlphaFoldDB" id="A0A4R3VA40"/>
<dbReference type="OrthoDB" id="9761705at2"/>
<dbReference type="GO" id="GO:0006355">
    <property type="term" value="P:regulation of DNA-templated transcription"/>
    <property type="evidence" value="ECO:0007669"/>
    <property type="project" value="InterPro"/>
</dbReference>
<proteinExistence type="predicted"/>
<dbReference type="PANTHER" id="PTHR32071:SF57">
    <property type="entry name" value="C4-DICARBOXYLATE TRANSPORT TRANSCRIPTIONAL REGULATORY PROTEIN DCTD"/>
    <property type="match status" value="1"/>
</dbReference>
<dbReference type="Proteomes" id="UP000294692">
    <property type="component" value="Unassembled WGS sequence"/>
</dbReference>
<dbReference type="Gene3D" id="3.40.50.300">
    <property type="entry name" value="P-loop containing nucleotide triphosphate hydrolases"/>
    <property type="match status" value="1"/>
</dbReference>
<evidence type="ECO:0000256" key="2">
    <source>
        <dbReference type="ARBA" id="ARBA00022840"/>
    </source>
</evidence>
<evidence type="ECO:0000259" key="3">
    <source>
        <dbReference type="PROSITE" id="PS50045"/>
    </source>
</evidence>
<evidence type="ECO:0000313" key="5">
    <source>
        <dbReference type="Proteomes" id="UP000294692"/>
    </source>
</evidence>
<dbReference type="EMBL" id="SMBX01000003">
    <property type="protein sequence ID" value="TCV00633.1"/>
    <property type="molecule type" value="Genomic_DNA"/>
</dbReference>
<dbReference type="InterPro" id="IPR009057">
    <property type="entry name" value="Homeodomain-like_sf"/>
</dbReference>
<dbReference type="PROSITE" id="PS00676">
    <property type="entry name" value="SIGMA54_INTERACT_2"/>
    <property type="match status" value="1"/>
</dbReference>
<dbReference type="InterPro" id="IPR002078">
    <property type="entry name" value="Sigma_54_int"/>
</dbReference>
<dbReference type="CDD" id="cd00009">
    <property type="entry name" value="AAA"/>
    <property type="match status" value="1"/>
</dbReference>
<dbReference type="InterPro" id="IPR027417">
    <property type="entry name" value="P-loop_NTPase"/>
</dbReference>
<dbReference type="InterPro" id="IPR003593">
    <property type="entry name" value="AAA+_ATPase"/>
</dbReference>
<keyword evidence="5" id="KW-1185">Reference proteome</keyword>
<dbReference type="FunFam" id="3.40.50.300:FF:000006">
    <property type="entry name" value="DNA-binding transcriptional regulator NtrC"/>
    <property type="match status" value="1"/>
</dbReference>
<dbReference type="InterPro" id="IPR002197">
    <property type="entry name" value="HTH_Fis"/>
</dbReference>
<keyword evidence="2" id="KW-0067">ATP-binding</keyword>
<dbReference type="InterPro" id="IPR025943">
    <property type="entry name" value="Sigma_54_int_dom_ATP-bd_2"/>
</dbReference>
<dbReference type="PROSITE" id="PS00675">
    <property type="entry name" value="SIGMA54_INTERACT_1"/>
    <property type="match status" value="1"/>
</dbReference>
<sequence length="464" mass="51291">MTQVSDQDDFDLFVWEGSSDIGLRAERCLSAFDVNVVRVDPAAMPSLPHDPKRRAVALVSATVMGGAGFAGHDWLKARAIPIIWVASEDRGHDPRFYPPAYSHTLPLSFTCAELRGMALRLAGVAGAQAAEKPAARQASPLVAVSDVMKALLEEAEMYADCSVNVLIHGETGVGKERVARLLHERSAWADGPFVAVNCGAVPEGLFEAHFFGHAKGAFTGAVGTHKGYFEQADGGTLFLDEIGDLPLYQQVKLLRVLEQSTITRLGSTAEIPVRFRLVSATNRDLREEVARERFRADLYFRLAVIELEVPSLEERGAAEKAAIFRALLARDLPAEAQEAPDWLIARISAMYFSGNVRELANLAERIGIVWRLSGQWHRERIERVLDRAGDVRLPSAGRKPAQEEAFDASRLSEGDWQERIRIEEVLRRHGWRRQDTAASLGISRKVLWEKMRKLGITAPAEAAQ</sequence>
<dbReference type="InterPro" id="IPR025662">
    <property type="entry name" value="Sigma_54_int_dom_ATP-bd_1"/>
</dbReference>
<dbReference type="SMART" id="SM00382">
    <property type="entry name" value="AAA"/>
    <property type="match status" value="1"/>
</dbReference>
<comment type="caution">
    <text evidence="4">The sequence shown here is derived from an EMBL/GenBank/DDBJ whole genome shotgun (WGS) entry which is preliminary data.</text>
</comment>
<dbReference type="SUPFAM" id="SSF46689">
    <property type="entry name" value="Homeodomain-like"/>
    <property type="match status" value="1"/>
</dbReference>
<dbReference type="Pfam" id="PF00158">
    <property type="entry name" value="Sigma54_activat"/>
    <property type="match status" value="1"/>
</dbReference>
<feature type="domain" description="Sigma-54 factor interaction" evidence="3">
    <location>
        <begin position="141"/>
        <end position="368"/>
    </location>
</feature>
<dbReference type="RefSeq" id="WP_132475342.1">
    <property type="nucleotide sequence ID" value="NZ_JBEBWM010000002.1"/>
</dbReference>
<dbReference type="PRINTS" id="PR01590">
    <property type="entry name" value="HTHFIS"/>
</dbReference>
<evidence type="ECO:0000256" key="1">
    <source>
        <dbReference type="ARBA" id="ARBA00022741"/>
    </source>
</evidence>
<keyword evidence="4" id="KW-0238">DNA-binding</keyword>
<dbReference type="GO" id="GO:0043565">
    <property type="term" value="F:sequence-specific DNA binding"/>
    <property type="evidence" value="ECO:0007669"/>
    <property type="project" value="InterPro"/>
</dbReference>
<dbReference type="Pfam" id="PF02954">
    <property type="entry name" value="HTH_8"/>
    <property type="match status" value="1"/>
</dbReference>
<dbReference type="PANTHER" id="PTHR32071">
    <property type="entry name" value="TRANSCRIPTIONAL REGULATORY PROTEIN"/>
    <property type="match status" value="1"/>
</dbReference>
<keyword evidence="1" id="KW-0547">Nucleotide-binding</keyword>
<gene>
    <name evidence="4" type="ORF">EV686_103214</name>
</gene>